<evidence type="ECO:0000313" key="2">
    <source>
        <dbReference type="Proteomes" id="UP001151760"/>
    </source>
</evidence>
<dbReference type="EMBL" id="BQNB010017386">
    <property type="protein sequence ID" value="GJT62556.1"/>
    <property type="molecule type" value="Genomic_DNA"/>
</dbReference>
<keyword evidence="2" id="KW-1185">Reference proteome</keyword>
<protein>
    <submittedName>
        <fullName evidence="1">Uncharacterized protein</fullName>
    </submittedName>
</protein>
<name>A0ABQ5FGK9_9ASTR</name>
<dbReference type="Proteomes" id="UP001151760">
    <property type="component" value="Unassembled WGS sequence"/>
</dbReference>
<proteinExistence type="predicted"/>
<comment type="caution">
    <text evidence="1">The sequence shown here is derived from an EMBL/GenBank/DDBJ whole genome shotgun (WGS) entry which is preliminary data.</text>
</comment>
<reference evidence="1" key="1">
    <citation type="journal article" date="2022" name="Int. J. Mol. Sci.">
        <title>Draft Genome of Tanacetum Coccineum: Genomic Comparison of Closely Related Tanacetum-Family Plants.</title>
        <authorList>
            <person name="Yamashiro T."/>
            <person name="Shiraishi A."/>
            <person name="Nakayama K."/>
            <person name="Satake H."/>
        </authorList>
    </citation>
    <scope>NUCLEOTIDE SEQUENCE</scope>
</reference>
<accession>A0ABQ5FGK9</accession>
<reference evidence="1" key="2">
    <citation type="submission" date="2022-01" db="EMBL/GenBank/DDBJ databases">
        <authorList>
            <person name="Yamashiro T."/>
            <person name="Shiraishi A."/>
            <person name="Satake H."/>
            <person name="Nakayama K."/>
        </authorList>
    </citation>
    <scope>NUCLEOTIDE SEQUENCE</scope>
</reference>
<organism evidence="1 2">
    <name type="scientific">Tanacetum coccineum</name>
    <dbReference type="NCBI Taxonomy" id="301880"/>
    <lineage>
        <taxon>Eukaryota</taxon>
        <taxon>Viridiplantae</taxon>
        <taxon>Streptophyta</taxon>
        <taxon>Embryophyta</taxon>
        <taxon>Tracheophyta</taxon>
        <taxon>Spermatophyta</taxon>
        <taxon>Magnoliopsida</taxon>
        <taxon>eudicotyledons</taxon>
        <taxon>Gunneridae</taxon>
        <taxon>Pentapetalae</taxon>
        <taxon>asterids</taxon>
        <taxon>campanulids</taxon>
        <taxon>Asterales</taxon>
        <taxon>Asteraceae</taxon>
        <taxon>Asteroideae</taxon>
        <taxon>Anthemideae</taxon>
        <taxon>Anthemidinae</taxon>
        <taxon>Tanacetum</taxon>
    </lineage>
</organism>
<sequence length="181" mass="20052">MEKTCSRKENVTSKTPSSKIVKESNFDSAIKEVHAIKFKMSKAKEICMMHEGYVDSSEALDVSLAITECSDTKSEKHVTSSRYGNDTHAADTNMKPVNDKELMAKVASDHLRDALSVIFRLSVTQDTVMSDSEDSTVTYTQISSPFADLSDIGSPGVDGPPIMPDDPYAYISMYYWGMRLI</sequence>
<gene>
    <name evidence="1" type="ORF">Tco_1006089</name>
</gene>
<evidence type="ECO:0000313" key="1">
    <source>
        <dbReference type="EMBL" id="GJT62556.1"/>
    </source>
</evidence>